<evidence type="ECO:0000256" key="5">
    <source>
        <dbReference type="ARBA" id="ARBA00022989"/>
    </source>
</evidence>
<feature type="transmembrane region" description="Helical" evidence="8">
    <location>
        <begin position="614"/>
        <end position="632"/>
    </location>
</feature>
<keyword evidence="5 8" id="KW-1133">Transmembrane helix</keyword>
<feature type="region of interest" description="Disordered" evidence="7">
    <location>
        <begin position="716"/>
        <end position="743"/>
    </location>
</feature>
<feature type="domain" description="CSC1/OSCA1-like cytosolic" evidence="12">
    <location>
        <begin position="192"/>
        <end position="387"/>
    </location>
</feature>
<accession>A0A9W4GGL7</accession>
<feature type="compositionally biased region" description="Polar residues" evidence="7">
    <location>
        <begin position="723"/>
        <end position="743"/>
    </location>
</feature>
<evidence type="ECO:0000256" key="6">
    <source>
        <dbReference type="ARBA" id="ARBA00023136"/>
    </source>
</evidence>
<comment type="caution">
    <text evidence="13">The sequence shown here is derived from an EMBL/GenBank/DDBJ whole genome shotgun (WGS) entry which is preliminary data.</text>
</comment>
<keyword evidence="6 8" id="KW-0472">Membrane</keyword>
<evidence type="ECO:0000313" key="13">
    <source>
        <dbReference type="EMBL" id="CAD6504712.1"/>
    </source>
</evidence>
<comment type="subcellular location">
    <subcellularLocation>
        <location evidence="1">Membrane</location>
        <topology evidence="1">Multi-pass membrane protein</topology>
    </subcellularLocation>
</comment>
<sequence>MSNTVPENVPNTTLSGLLATLVPTLIVSVIYLGIFLSLRKSQRRYYAPRTYLGTLPEHERTESLPNGWFDWIAPFAKISDTCALQRQSLDAYLFLRFLKVTVLIMFVGVLITWPICLPVYATGGNGNVQLDMLSTSNIDASGNGFHKYYASFFAACIYFTFILLLITRESIFYVNLRQAYLLSPINATSTSARTVLFTSVPDKYQDESMLRKIFGASVKRIWLTRETSNLDELVQERDQIALQLEAAEISLMKIANTERVKNTKMKKSNKRSPDGVVADENDELGSLVARWVPEKNRPSHKLGALGLFGQKVDTINWSRSRLENLIPATEAAQAAYLDGESEKTGSVFIEFTSQSEAQIAYQTLSHHQALQMAPKFIGISPDEIVWNSLKITWWQRMVRRVVVLGFISVLIIFWAIPVSIVGSISNVSYLMNYSELAWLRKIPNNVMGLITGLLPAVAMAILMSLVPVIMRVAAKLSGEPSLARVELFTQNAYFVFQVVHVFLVATVASAATTLVKEVTDDPSSITSLLATKIPKASNFYISYLLVQGLTVASGVISQVVGFIIFKLIYRFLAKTPRSMYQKWSSLSAISWGSTLPVFTNIAVIGIVYSCIAPVVIGFGAVAMFLFYIAYRYNVLFVSDSPINTKGLIYPRALQQLLTGVYLAEFCLLGLFIISKASGPIVLMIVFIIFTVVYHLLLNKALGPLLYTLPKSLMAEESNDAETPDTNGKNSEQNMDSSPVPTVHSQRDTFTRFIETYIQYDYATLRKIVPRSETFHNQLAEADAENAFLPPSVTSKVPLLWVPRDSIGISSEEISETGKVIPITDEGAILGDDNFITWNPETSRPPIWKPKIYY</sequence>
<evidence type="ECO:0000256" key="3">
    <source>
        <dbReference type="ARBA" id="ARBA00022448"/>
    </source>
</evidence>
<feature type="transmembrane region" description="Helical" evidence="8">
    <location>
        <begin position="445"/>
        <end position="470"/>
    </location>
</feature>
<feature type="domain" description="10TM putative phosphate transporter extracellular tail" evidence="10">
    <location>
        <begin position="752"/>
        <end position="845"/>
    </location>
</feature>
<dbReference type="Pfam" id="PF14703">
    <property type="entry name" value="PHM7_cyt"/>
    <property type="match status" value="1"/>
</dbReference>
<dbReference type="InterPro" id="IPR045122">
    <property type="entry name" value="Csc1-like"/>
</dbReference>
<feature type="transmembrane region" description="Helical" evidence="8">
    <location>
        <begin position="491"/>
        <end position="515"/>
    </location>
</feature>
<evidence type="ECO:0000256" key="2">
    <source>
        <dbReference type="ARBA" id="ARBA00007779"/>
    </source>
</evidence>
<dbReference type="GO" id="GO:0005886">
    <property type="term" value="C:plasma membrane"/>
    <property type="evidence" value="ECO:0007669"/>
    <property type="project" value="TreeGrafter"/>
</dbReference>
<dbReference type="AlphaFoldDB" id="A0A9W4GGL7"/>
<reference evidence="13" key="1">
    <citation type="submission" date="2020-10" db="EMBL/GenBank/DDBJ databases">
        <authorList>
            <person name="Muller C M."/>
        </authorList>
    </citation>
    <scope>NUCLEOTIDE SEQUENCE</scope>
    <source>
        <strain evidence="13">THUN-12</strain>
    </source>
</reference>
<evidence type="ECO:0000256" key="4">
    <source>
        <dbReference type="ARBA" id="ARBA00022692"/>
    </source>
</evidence>
<evidence type="ECO:0000259" key="12">
    <source>
        <dbReference type="Pfam" id="PF14703"/>
    </source>
</evidence>
<feature type="transmembrane region" description="Helical" evidence="8">
    <location>
        <begin position="679"/>
        <end position="697"/>
    </location>
</feature>
<dbReference type="InterPro" id="IPR022257">
    <property type="entry name" value="PHM7_ext"/>
</dbReference>
<comment type="similarity">
    <text evidence="2">Belongs to the CSC1 (TC 1.A.17) family.</text>
</comment>
<dbReference type="Pfam" id="PF13967">
    <property type="entry name" value="RSN1_TM"/>
    <property type="match status" value="1"/>
</dbReference>
<evidence type="ECO:0000259" key="10">
    <source>
        <dbReference type="Pfam" id="PF12621"/>
    </source>
</evidence>
<dbReference type="InterPro" id="IPR032880">
    <property type="entry name" value="CSC1/OSCA1-like_N"/>
</dbReference>
<evidence type="ECO:0000256" key="1">
    <source>
        <dbReference type="ARBA" id="ARBA00004141"/>
    </source>
</evidence>
<evidence type="ECO:0000256" key="7">
    <source>
        <dbReference type="SAM" id="MobiDB-lite"/>
    </source>
</evidence>
<dbReference type="Pfam" id="PF12621">
    <property type="entry name" value="PHM7_ext"/>
    <property type="match status" value="1"/>
</dbReference>
<feature type="transmembrane region" description="Helical" evidence="8">
    <location>
        <begin position="12"/>
        <end position="36"/>
    </location>
</feature>
<feature type="transmembrane region" description="Helical" evidence="8">
    <location>
        <begin position="653"/>
        <end position="673"/>
    </location>
</feature>
<dbReference type="GO" id="GO:0005227">
    <property type="term" value="F:calcium-activated cation channel activity"/>
    <property type="evidence" value="ECO:0007669"/>
    <property type="project" value="InterPro"/>
</dbReference>
<dbReference type="InterPro" id="IPR027815">
    <property type="entry name" value="CSC1/OSCA1-like_cyt"/>
</dbReference>
<evidence type="ECO:0000256" key="8">
    <source>
        <dbReference type="SAM" id="Phobius"/>
    </source>
</evidence>
<dbReference type="PANTHER" id="PTHR13018">
    <property type="entry name" value="PROBABLE MEMBRANE PROTEIN DUF221-RELATED"/>
    <property type="match status" value="1"/>
</dbReference>
<keyword evidence="4 8" id="KW-0812">Transmembrane</keyword>
<evidence type="ECO:0000313" key="14">
    <source>
        <dbReference type="Proteomes" id="UP000683417"/>
    </source>
</evidence>
<feature type="domain" description="CSC1/OSCA1-like 7TM region" evidence="9">
    <location>
        <begin position="399"/>
        <end position="671"/>
    </location>
</feature>
<feature type="domain" description="CSC1/OSCA1-like N-terminal transmembrane" evidence="11">
    <location>
        <begin position="17"/>
        <end position="169"/>
    </location>
</feature>
<dbReference type="PANTHER" id="PTHR13018:SF26">
    <property type="entry name" value="DOMAIN PROTEIN, PUTATIVE (AFU_ORTHOLOGUE AFUA_5G10920)-RELATED"/>
    <property type="match status" value="1"/>
</dbReference>
<proteinExistence type="inferred from homology"/>
<gene>
    <name evidence="13" type="ORF">BGTH12_LOCUS6070</name>
</gene>
<feature type="transmembrane region" description="Helical" evidence="8">
    <location>
        <begin position="540"/>
        <end position="565"/>
    </location>
</feature>
<keyword evidence="3" id="KW-0813">Transport</keyword>
<evidence type="ECO:0000259" key="9">
    <source>
        <dbReference type="Pfam" id="PF02714"/>
    </source>
</evidence>
<feature type="transmembrane region" description="Helical" evidence="8">
    <location>
        <begin position="401"/>
        <end position="425"/>
    </location>
</feature>
<dbReference type="Pfam" id="PF02714">
    <property type="entry name" value="RSN1_7TM"/>
    <property type="match status" value="1"/>
</dbReference>
<feature type="transmembrane region" description="Helical" evidence="8">
    <location>
        <begin position="93"/>
        <end position="115"/>
    </location>
</feature>
<dbReference type="EMBL" id="CAJHIT010000009">
    <property type="protein sequence ID" value="CAD6504712.1"/>
    <property type="molecule type" value="Genomic_DNA"/>
</dbReference>
<feature type="transmembrane region" description="Helical" evidence="8">
    <location>
        <begin position="586"/>
        <end position="608"/>
    </location>
</feature>
<feature type="transmembrane region" description="Helical" evidence="8">
    <location>
        <begin position="148"/>
        <end position="167"/>
    </location>
</feature>
<evidence type="ECO:0000259" key="11">
    <source>
        <dbReference type="Pfam" id="PF13967"/>
    </source>
</evidence>
<dbReference type="Proteomes" id="UP000683417">
    <property type="component" value="Unassembled WGS sequence"/>
</dbReference>
<dbReference type="InterPro" id="IPR003864">
    <property type="entry name" value="CSC1/OSCA1-like_7TM"/>
</dbReference>
<organism evidence="13 14">
    <name type="scientific">Blumeria graminis f. sp. triticale</name>
    <dbReference type="NCBI Taxonomy" id="1689686"/>
    <lineage>
        <taxon>Eukaryota</taxon>
        <taxon>Fungi</taxon>
        <taxon>Dikarya</taxon>
        <taxon>Ascomycota</taxon>
        <taxon>Pezizomycotina</taxon>
        <taxon>Leotiomycetes</taxon>
        <taxon>Erysiphales</taxon>
        <taxon>Erysiphaceae</taxon>
        <taxon>Blumeria</taxon>
    </lineage>
</organism>
<name>A0A9W4GGL7_BLUGR</name>
<protein>
    <submittedName>
        <fullName evidence="13">BgTH12-00217</fullName>
    </submittedName>
</protein>